<accession>A0ABP8LJK6</accession>
<feature type="transmembrane region" description="Helical" evidence="1">
    <location>
        <begin position="80"/>
        <end position="102"/>
    </location>
</feature>
<dbReference type="Proteomes" id="UP001500622">
    <property type="component" value="Unassembled WGS sequence"/>
</dbReference>
<name>A0ABP8LJK6_9MICO</name>
<keyword evidence="1" id="KW-0812">Transmembrane</keyword>
<evidence type="ECO:0000256" key="1">
    <source>
        <dbReference type="SAM" id="Phobius"/>
    </source>
</evidence>
<dbReference type="RefSeq" id="WP_345217265.1">
    <property type="nucleotide sequence ID" value="NZ_BAABGN010000012.1"/>
</dbReference>
<feature type="transmembrane region" description="Helical" evidence="1">
    <location>
        <begin position="166"/>
        <end position="184"/>
    </location>
</feature>
<comment type="caution">
    <text evidence="2">The sequence shown here is derived from an EMBL/GenBank/DDBJ whole genome shotgun (WGS) entry which is preliminary data.</text>
</comment>
<keyword evidence="1" id="KW-0472">Membrane</keyword>
<proteinExistence type="predicted"/>
<dbReference type="EMBL" id="BAABGN010000012">
    <property type="protein sequence ID" value="GAA4429542.1"/>
    <property type="molecule type" value="Genomic_DNA"/>
</dbReference>
<feature type="transmembrane region" description="Helical" evidence="1">
    <location>
        <begin position="247"/>
        <end position="263"/>
    </location>
</feature>
<evidence type="ECO:0000313" key="3">
    <source>
        <dbReference type="Proteomes" id="UP001500622"/>
    </source>
</evidence>
<feature type="transmembrane region" description="Helical" evidence="1">
    <location>
        <begin position="140"/>
        <end position="160"/>
    </location>
</feature>
<organism evidence="2 3">
    <name type="scientific">Georgenia halophila</name>
    <dbReference type="NCBI Taxonomy" id="620889"/>
    <lineage>
        <taxon>Bacteria</taxon>
        <taxon>Bacillati</taxon>
        <taxon>Actinomycetota</taxon>
        <taxon>Actinomycetes</taxon>
        <taxon>Micrococcales</taxon>
        <taxon>Bogoriellaceae</taxon>
        <taxon>Georgenia</taxon>
    </lineage>
</organism>
<evidence type="ECO:0000313" key="2">
    <source>
        <dbReference type="EMBL" id="GAA4429542.1"/>
    </source>
</evidence>
<keyword evidence="3" id="KW-1185">Reference proteome</keyword>
<gene>
    <name evidence="2" type="ORF">GCM10023169_32010</name>
</gene>
<keyword evidence="1" id="KW-1133">Transmembrane helix</keyword>
<feature type="transmembrane region" description="Helical" evidence="1">
    <location>
        <begin position="196"/>
        <end position="217"/>
    </location>
</feature>
<reference evidence="3" key="1">
    <citation type="journal article" date="2019" name="Int. J. Syst. Evol. Microbiol.">
        <title>The Global Catalogue of Microorganisms (GCM) 10K type strain sequencing project: providing services to taxonomists for standard genome sequencing and annotation.</title>
        <authorList>
            <consortium name="The Broad Institute Genomics Platform"/>
            <consortium name="The Broad Institute Genome Sequencing Center for Infectious Disease"/>
            <person name="Wu L."/>
            <person name="Ma J."/>
        </authorList>
    </citation>
    <scope>NUCLEOTIDE SEQUENCE [LARGE SCALE GENOMIC DNA]</scope>
    <source>
        <strain evidence="3">JCM 17810</strain>
    </source>
</reference>
<feature type="transmembrane region" description="Helical" evidence="1">
    <location>
        <begin position="223"/>
        <end position="240"/>
    </location>
</feature>
<sequence length="315" mass="33902">MSTDRLLLEYRYRRLVRTFPPSYRAAKGEEIVSALMDGADRGQQRPRVRDSANILAAAAGRWSRDLLRSPADARADTGGVLVWILPFLLLYPATKAVVHAVLTAVYGGSFPAEQVLVTIVWGLWAFGLAALVLNRRRAALTVLGSSAVAMAVVLASLVAYGSSLDLIQEAGWFVCQLVSLRSIAARQDEPTRGWRLLASGVGTVAMTASLVSITVWYKDNLSLLWSVGGLLLVVIAVSLLRGRYRYAVPPVAAVVAAIWVGRFGVGTAPSRSHLMHTAFPELILPFVIAPLAVYLGAAVLASVGREDGPWVRARS</sequence>
<feature type="transmembrane region" description="Helical" evidence="1">
    <location>
        <begin position="114"/>
        <end position="133"/>
    </location>
</feature>
<feature type="transmembrane region" description="Helical" evidence="1">
    <location>
        <begin position="283"/>
        <end position="304"/>
    </location>
</feature>
<protein>
    <submittedName>
        <fullName evidence="2">Uncharacterized protein</fullName>
    </submittedName>
</protein>